<proteinExistence type="predicted"/>
<evidence type="ECO:0000313" key="1">
    <source>
        <dbReference type="EMBL" id="AWN05252.1"/>
    </source>
</evidence>
<evidence type="ECO:0000313" key="2">
    <source>
        <dbReference type="Proteomes" id="UP000247188"/>
    </source>
</evidence>
<protein>
    <submittedName>
        <fullName evidence="1">Uncharacterized protein</fullName>
    </submittedName>
</protein>
<dbReference type="Proteomes" id="UP000247188">
    <property type="component" value="Segment"/>
</dbReference>
<sequence>MKRITTNLIVDIDDDVFEDEFDSDEGRVLLWALEHGDAGGEFEAYWTVKAVVEDVEENA</sequence>
<dbReference type="KEGG" id="vg:80019247"/>
<organism evidence="1 2">
    <name type="scientific">Streptomyces phage Ibantik</name>
    <dbReference type="NCBI Taxonomy" id="2182397"/>
    <lineage>
        <taxon>Viruses</taxon>
        <taxon>Duplodnaviria</taxon>
        <taxon>Heunggongvirae</taxon>
        <taxon>Uroviricota</taxon>
        <taxon>Caudoviricetes</taxon>
        <taxon>Ibantikvirus</taxon>
        <taxon>Ibantikvirus ibantik</taxon>
    </lineage>
</organism>
<gene>
    <name evidence="1" type="primary">28</name>
    <name evidence="1" type="ORF">SEA_IBANTIK_28</name>
</gene>
<dbReference type="GeneID" id="80019247"/>
<accession>A0A2U8UNP3</accession>
<dbReference type="EMBL" id="MH155870">
    <property type="protein sequence ID" value="AWN05252.1"/>
    <property type="molecule type" value="Genomic_DNA"/>
</dbReference>
<dbReference type="RefSeq" id="YP_010754652.1">
    <property type="nucleotide sequence ID" value="NC_073462.1"/>
</dbReference>
<reference evidence="2" key="1">
    <citation type="submission" date="2018-04" db="EMBL/GenBank/DDBJ databases">
        <authorList>
            <person name="Go L.Y."/>
            <person name="Mitchell J.A."/>
        </authorList>
    </citation>
    <scope>NUCLEOTIDE SEQUENCE [LARGE SCALE GENOMIC DNA]</scope>
</reference>
<keyword evidence="2" id="KW-1185">Reference proteome</keyword>
<name>A0A2U8UNP3_9CAUD</name>